<gene>
    <name evidence="2" type="ORF">B7P33_07100</name>
</gene>
<evidence type="ECO:0000256" key="1">
    <source>
        <dbReference type="SAM" id="SignalP"/>
    </source>
</evidence>
<keyword evidence="3" id="KW-1185">Reference proteome</keyword>
<evidence type="ECO:0000313" key="3">
    <source>
        <dbReference type="Proteomes" id="UP000219559"/>
    </source>
</evidence>
<feature type="chain" id="PRO_5013377051" evidence="1">
    <location>
        <begin position="19"/>
        <end position="77"/>
    </location>
</feature>
<reference evidence="2 3" key="1">
    <citation type="submission" date="2017-04" db="EMBL/GenBank/DDBJ databases">
        <title>A new member of the family Flavobacteriaceae isolated from ascidians.</title>
        <authorList>
            <person name="Chen L."/>
        </authorList>
    </citation>
    <scope>NUCLEOTIDE SEQUENCE [LARGE SCALE GENOMIC DNA]</scope>
    <source>
        <strain evidence="2 3">HQA918</strain>
    </source>
</reference>
<dbReference type="AlphaFoldDB" id="A0A2A4G908"/>
<sequence>MKAIVTLILVVAIGTTAAAQKPQPTLTNTVETEQWVKQEKEQKEKAEQKVARLHKFRTSRVKKALAFKTKKNKAKLA</sequence>
<dbReference type="EMBL" id="NBWU01000002">
    <property type="protein sequence ID" value="PCE64923.1"/>
    <property type="molecule type" value="Genomic_DNA"/>
</dbReference>
<dbReference type="Proteomes" id="UP000219559">
    <property type="component" value="Unassembled WGS sequence"/>
</dbReference>
<name>A0A2A4G908_9FLAO</name>
<feature type="signal peptide" evidence="1">
    <location>
        <begin position="1"/>
        <end position="18"/>
    </location>
</feature>
<proteinExistence type="predicted"/>
<comment type="caution">
    <text evidence="2">The sequence shown here is derived from an EMBL/GenBank/DDBJ whole genome shotgun (WGS) entry which is preliminary data.</text>
</comment>
<dbReference type="RefSeq" id="WP_097440203.1">
    <property type="nucleotide sequence ID" value="NZ_KZ300476.1"/>
</dbReference>
<evidence type="ECO:0000313" key="2">
    <source>
        <dbReference type="EMBL" id="PCE64923.1"/>
    </source>
</evidence>
<keyword evidence="1" id="KW-0732">Signal</keyword>
<organism evidence="2 3">
    <name type="scientific">Sediminicola luteus</name>
    <dbReference type="NCBI Taxonomy" id="319238"/>
    <lineage>
        <taxon>Bacteria</taxon>
        <taxon>Pseudomonadati</taxon>
        <taxon>Bacteroidota</taxon>
        <taxon>Flavobacteriia</taxon>
        <taxon>Flavobacteriales</taxon>
        <taxon>Flavobacteriaceae</taxon>
        <taxon>Sediminicola</taxon>
    </lineage>
</organism>
<protein>
    <submittedName>
        <fullName evidence="2">Uncharacterized protein</fullName>
    </submittedName>
</protein>
<accession>A0A2A4G908</accession>